<dbReference type="InterPro" id="IPR013737">
    <property type="entry name" value="Bac_rhamnosid_N"/>
</dbReference>
<dbReference type="InterPro" id="IPR035396">
    <property type="entry name" value="Bac_rhamnosid6H"/>
</dbReference>
<accession>W0RRW5</accession>
<evidence type="ECO:0000259" key="8">
    <source>
        <dbReference type="Pfam" id="PF17390"/>
    </source>
</evidence>
<feature type="domain" description="Alpha-L-rhamnosidase six-hairpin glycosidase" evidence="7">
    <location>
        <begin position="462"/>
        <end position="808"/>
    </location>
</feature>
<feature type="chain" id="PRO_5004795331" description="alpha-L-rhamnosidase" evidence="4">
    <location>
        <begin position="29"/>
        <end position="923"/>
    </location>
</feature>
<comment type="catalytic activity">
    <reaction evidence="1">
        <text>Hydrolysis of terminal non-reducing alpha-L-rhamnose residues in alpha-L-rhamnosides.</text>
        <dbReference type="EC" id="3.2.1.40"/>
    </reaction>
</comment>
<dbReference type="AlphaFoldDB" id="W0RRW5"/>
<feature type="domain" description="Alpha-L-rhamnosidase concanavalin-like" evidence="5">
    <location>
        <begin position="355"/>
        <end position="456"/>
    </location>
</feature>
<dbReference type="InterPro" id="IPR008928">
    <property type="entry name" value="6-hairpin_glycosidase_sf"/>
</dbReference>
<dbReference type="Pfam" id="PF25788">
    <property type="entry name" value="Ig_Rha78A_N"/>
    <property type="match status" value="1"/>
</dbReference>
<sequence length="923" mass="100831">MRLSTSVRRCLVAAVVLLAAARGAPLHAQPAMQVTDLRTEYQTNPLGIDVLAPRLSWRLASSERGAVQGAYEIRVATDAASLASRPLWTTGRVASDSSVQRPYAGPALRSGQRYLWQVRVWDGKGRPSAWSAPAWWEMGLLAPGDWTARWISPDVPEDTTKSNPSPMLRRDFTLAGPVASARLYVTSLGLHEVELNGRRVGDRLFAPGWTSYDHRLQYFTYDVTDLLRPGANAIGATLGDGWYRGHFGFTGKRNNYGTRLALLAQLVVRYADGRTVTLGTDSAWKSSTGPILVSDIYDGERYDARLEKRGWSAAGFADGGWRGVRVTAAPNVALVAPAGPPVRRIQELRPLKVIHTPGGDTVLDLGQNMVGWVRLRARGPSGTTITLRHAEVLDKAGNFYTENLRGAEATNHYTLKGEGEEVFEPHFTFQGFRYVAVSGYPGGDPPLDAITGIVVHSDMAPTGTFESSNALVNQLQHNIQWGQKGNFLDVPTDCPQRDERMGWTGDAQVFAPTAAFNMDVAGFFTKWLGDVALDQKPNGSVPFVVPDVLSKGQPTGGGATGWADVAVVVPWTMYQAYGDTRLLARQYPSMQRWVEYMRAQAGDSLLWKSGFHFGDWLAFASTSADYPGATTDKDLLATAYFAHSTDLLARSAAVLGKRDDAARYRALFERIRAAFDREYVTSRGRLSSNTQTAYALALDFGLLPDSVRDDAARRLAEDVRRMRHLTTGFLGTPALTRALSENGYLDVAYALLLNESYPSWLYPVKQGATTIWERWDGLKPDGTFQDKGMNSFNHYAYGAIGDWMYRVVAGLNIDPEHPGYKHVIVRPRPGGNFTWARAALKTQYGDVASGWKLDGGRMTVTVRVPPNTSATVWLPGATLASVSEGASPVARAAGVTLATQDGAAVRVDVGAGDYTFAYDAARR</sequence>
<dbReference type="Pfam" id="PF05592">
    <property type="entry name" value="Bac_rhamnosid"/>
    <property type="match status" value="1"/>
</dbReference>
<evidence type="ECO:0000259" key="6">
    <source>
        <dbReference type="Pfam" id="PF08531"/>
    </source>
</evidence>
<evidence type="ECO:0000313" key="9">
    <source>
        <dbReference type="EMBL" id="AHG93182.1"/>
    </source>
</evidence>
<dbReference type="InterPro" id="IPR013783">
    <property type="entry name" value="Ig-like_fold"/>
</dbReference>
<evidence type="ECO:0000256" key="2">
    <source>
        <dbReference type="ARBA" id="ARBA00012652"/>
    </source>
</evidence>
<feature type="domain" description="Alpha-L-rhamnosidase C-terminal" evidence="8">
    <location>
        <begin position="813"/>
        <end position="883"/>
    </location>
</feature>
<dbReference type="OrthoDB" id="9761045at2"/>
<dbReference type="InterPro" id="IPR008902">
    <property type="entry name" value="Rhamnosid_concanavalin"/>
</dbReference>
<dbReference type="Gene3D" id="2.60.420.10">
    <property type="entry name" value="Maltose phosphorylase, domain 3"/>
    <property type="match status" value="1"/>
</dbReference>
<dbReference type="EMBL" id="CP007130">
    <property type="protein sequence ID" value="AHG93182.1"/>
    <property type="molecule type" value="Genomic_DNA"/>
</dbReference>
<geneLocation type="plasmid" evidence="9 10">
    <name>2</name>
</geneLocation>
<dbReference type="Pfam" id="PF08531">
    <property type="entry name" value="Bac_rhamnosid_N"/>
    <property type="match status" value="1"/>
</dbReference>
<dbReference type="RefSeq" id="WP_025414489.1">
    <property type="nucleotide sequence ID" value="NZ_CP007130.1"/>
</dbReference>
<dbReference type="Gene3D" id="2.60.40.10">
    <property type="entry name" value="Immunoglobulins"/>
    <property type="match status" value="1"/>
</dbReference>
<dbReference type="KEGG" id="gba:J421_5647"/>
<dbReference type="HOGENOM" id="CLU_002926_1_1_0"/>
<dbReference type="GO" id="GO:0030596">
    <property type="term" value="F:alpha-L-rhamnosidase activity"/>
    <property type="evidence" value="ECO:0007669"/>
    <property type="project" value="UniProtKB-EC"/>
</dbReference>
<dbReference type="InterPro" id="IPR016007">
    <property type="entry name" value="Alpha_rhamnosid"/>
</dbReference>
<dbReference type="PATRIC" id="fig|861299.3.peg.5684"/>
<dbReference type="InterPro" id="IPR012341">
    <property type="entry name" value="6hp_glycosidase-like_sf"/>
</dbReference>
<dbReference type="InParanoid" id="W0RRW5"/>
<dbReference type="Gene3D" id="2.60.120.260">
    <property type="entry name" value="Galactose-binding domain-like"/>
    <property type="match status" value="2"/>
</dbReference>
<dbReference type="PANTHER" id="PTHR33307">
    <property type="entry name" value="ALPHA-RHAMNOSIDASE (EUROFUNG)"/>
    <property type="match status" value="1"/>
</dbReference>
<evidence type="ECO:0000256" key="4">
    <source>
        <dbReference type="SAM" id="SignalP"/>
    </source>
</evidence>
<organism evidence="9 10">
    <name type="scientific">Gemmatirosa kalamazoonensis</name>
    <dbReference type="NCBI Taxonomy" id="861299"/>
    <lineage>
        <taxon>Bacteria</taxon>
        <taxon>Pseudomonadati</taxon>
        <taxon>Gemmatimonadota</taxon>
        <taxon>Gemmatimonadia</taxon>
        <taxon>Gemmatimonadales</taxon>
        <taxon>Gemmatimonadaceae</taxon>
        <taxon>Gemmatirosa</taxon>
    </lineage>
</organism>
<feature type="domain" description="Bacterial alpha-L-rhamnosidase N-terminal" evidence="6">
    <location>
        <begin position="178"/>
        <end position="345"/>
    </location>
</feature>
<keyword evidence="4" id="KW-0732">Signal</keyword>
<feature type="signal peptide" evidence="4">
    <location>
        <begin position="1"/>
        <end position="28"/>
    </location>
</feature>
<protein>
    <recommendedName>
        <fullName evidence="2">alpha-L-rhamnosidase</fullName>
        <ecNumber evidence="2">3.2.1.40</ecNumber>
    </recommendedName>
</protein>
<keyword evidence="9" id="KW-0614">Plasmid</keyword>
<dbReference type="EC" id="3.2.1.40" evidence="2"/>
<evidence type="ECO:0000259" key="5">
    <source>
        <dbReference type="Pfam" id="PF05592"/>
    </source>
</evidence>
<evidence type="ECO:0000256" key="1">
    <source>
        <dbReference type="ARBA" id="ARBA00001445"/>
    </source>
</evidence>
<evidence type="ECO:0000259" key="7">
    <source>
        <dbReference type="Pfam" id="PF17389"/>
    </source>
</evidence>
<dbReference type="PIRSF" id="PIRSF010631">
    <property type="entry name" value="A-rhamnsds"/>
    <property type="match status" value="1"/>
</dbReference>
<dbReference type="Pfam" id="PF17390">
    <property type="entry name" value="Bac_rhamnosid_C"/>
    <property type="match status" value="1"/>
</dbReference>
<dbReference type="GO" id="GO:0005975">
    <property type="term" value="P:carbohydrate metabolic process"/>
    <property type="evidence" value="ECO:0007669"/>
    <property type="project" value="InterPro"/>
</dbReference>
<dbReference type="InterPro" id="IPR035398">
    <property type="entry name" value="Bac_rhamnosid_C"/>
</dbReference>
<keyword evidence="10" id="KW-1185">Reference proteome</keyword>
<gene>
    <name evidence="9" type="ORF">J421_5647</name>
</gene>
<proteinExistence type="predicted"/>
<dbReference type="SUPFAM" id="SSF48208">
    <property type="entry name" value="Six-hairpin glycosidases"/>
    <property type="match status" value="1"/>
</dbReference>
<dbReference type="Pfam" id="PF17389">
    <property type="entry name" value="Bac_rhamnosid6H"/>
    <property type="match status" value="1"/>
</dbReference>
<name>W0RRW5_9BACT</name>
<dbReference type="Proteomes" id="UP000019151">
    <property type="component" value="Plasmid 2"/>
</dbReference>
<keyword evidence="3" id="KW-0378">Hydrolase</keyword>
<dbReference type="Gene3D" id="1.50.10.10">
    <property type="match status" value="1"/>
</dbReference>
<dbReference type="eggNOG" id="COG3408">
    <property type="taxonomic scope" value="Bacteria"/>
</dbReference>
<evidence type="ECO:0000256" key="3">
    <source>
        <dbReference type="ARBA" id="ARBA00022801"/>
    </source>
</evidence>
<dbReference type="PANTHER" id="PTHR33307:SF6">
    <property type="entry name" value="ALPHA-RHAMNOSIDASE (EUROFUNG)-RELATED"/>
    <property type="match status" value="1"/>
</dbReference>
<evidence type="ECO:0000313" key="10">
    <source>
        <dbReference type="Proteomes" id="UP000019151"/>
    </source>
</evidence>
<reference evidence="9 10" key="1">
    <citation type="journal article" date="2014" name="Genome Announc.">
        <title>Genome Sequence and Methylome of Soil Bacterium Gemmatirosa kalamazoonensis KBS708T, a Member of the Rarely Cultivated Gemmatimonadetes Phylum.</title>
        <authorList>
            <person name="Debruyn J.M."/>
            <person name="Radosevich M."/>
            <person name="Wommack K.E."/>
            <person name="Polson S.W."/>
            <person name="Hauser L.J."/>
            <person name="Fawaz M.N."/>
            <person name="Korlach J."/>
            <person name="Tsai Y.C."/>
        </authorList>
    </citation>
    <scope>NUCLEOTIDE SEQUENCE [LARGE SCALE GENOMIC DNA]</scope>
    <source>
        <strain evidence="9 10">KBS708</strain>
        <plasmid evidence="10">Plasmid 2</plasmid>
    </source>
</reference>